<dbReference type="InParanoid" id="A0A803JRE2"/>
<evidence type="ECO:0008006" key="4">
    <source>
        <dbReference type="Google" id="ProtNLM"/>
    </source>
</evidence>
<dbReference type="Ensembl" id="ENSXETT00000111171">
    <property type="protein sequence ID" value="ENSXETP00000110536"/>
    <property type="gene ID" value="ENSXETG00000044995"/>
</dbReference>
<dbReference type="Pfam" id="PF15316">
    <property type="entry name" value="MDFI"/>
    <property type="match status" value="1"/>
</dbReference>
<evidence type="ECO:0000313" key="3">
    <source>
        <dbReference type="Ensembl" id="ENSXETP00000110536"/>
    </source>
</evidence>
<dbReference type="PANTHER" id="PTHR15304:SF2">
    <property type="entry name" value="MYOD FAMILY INHIBITOR DOMAIN-CONTAINING PROTEIN 2"/>
    <property type="match status" value="1"/>
</dbReference>
<dbReference type="AlphaFoldDB" id="A0A803JRE2"/>
<reference evidence="3" key="1">
    <citation type="journal article" date="2010" name="Science">
        <title>The genome of the Western clawed frog Xenopus tropicalis.</title>
        <authorList>
            <person name="Hellsten U."/>
            <person name="Harland R.M."/>
            <person name="Gilchrist M.J."/>
            <person name="Hendrix D."/>
            <person name="Jurka J."/>
            <person name="Kapitonov V."/>
            <person name="Ovcharenko I."/>
            <person name="Putnam N.H."/>
            <person name="Shu S."/>
            <person name="Taher L."/>
            <person name="Blitz I.L."/>
            <person name="Blumberg B."/>
            <person name="Dichmann D.S."/>
            <person name="Dubchak I."/>
            <person name="Amaya E."/>
            <person name="Detter J.C."/>
            <person name="Fletcher R."/>
            <person name="Gerhard D.S."/>
            <person name="Goodstein D."/>
            <person name="Graves T."/>
            <person name="Grigoriev I.V."/>
            <person name="Grimwood J."/>
            <person name="Kawashima T."/>
            <person name="Lindquist E."/>
            <person name="Lucas S.M."/>
            <person name="Mead P.E."/>
            <person name="Mitros T."/>
            <person name="Ogino H."/>
            <person name="Ohta Y."/>
            <person name="Poliakov A.V."/>
            <person name="Pollet N."/>
            <person name="Robert J."/>
            <person name="Salamov A."/>
            <person name="Sater A.K."/>
            <person name="Schmutz J."/>
            <person name="Terry A."/>
            <person name="Vize P.D."/>
            <person name="Warren W.C."/>
            <person name="Wells D."/>
            <person name="Wills A."/>
            <person name="Wilson R.K."/>
            <person name="Zimmerman L.B."/>
            <person name="Zorn A.M."/>
            <person name="Grainger R."/>
            <person name="Grammer T."/>
            <person name="Khokha M.K."/>
            <person name="Richardson P.M."/>
            <person name="Rokhsar D.S."/>
        </authorList>
    </citation>
    <scope>NUCLEOTIDE SEQUENCE [LARGE SCALE GENOMIC DNA]</scope>
    <source>
        <strain evidence="3">Nigerian</strain>
    </source>
</reference>
<reference evidence="3" key="2">
    <citation type="submission" date="2021-03" db="UniProtKB">
        <authorList>
            <consortium name="Ensembl"/>
        </authorList>
    </citation>
    <scope>IDENTIFICATION</scope>
</reference>
<dbReference type="GeneTree" id="ENSGT00730000111641"/>
<evidence type="ECO:0000256" key="2">
    <source>
        <dbReference type="SAM" id="MobiDB-lite"/>
    </source>
</evidence>
<comment type="similarity">
    <text evidence="1">Belongs to the MDFI family.</text>
</comment>
<proteinExistence type="inferred from homology"/>
<organism evidence="3">
    <name type="scientific">Xenopus tropicalis</name>
    <name type="common">Western clawed frog</name>
    <name type="synonym">Silurana tropicalis</name>
    <dbReference type="NCBI Taxonomy" id="8364"/>
    <lineage>
        <taxon>Eukaryota</taxon>
        <taxon>Metazoa</taxon>
        <taxon>Chordata</taxon>
        <taxon>Craniata</taxon>
        <taxon>Vertebrata</taxon>
        <taxon>Euteleostomi</taxon>
        <taxon>Amphibia</taxon>
        <taxon>Batrachia</taxon>
        <taxon>Anura</taxon>
        <taxon>Pipoidea</taxon>
        <taxon>Pipidae</taxon>
        <taxon>Xenopodinae</taxon>
        <taxon>Xenopus</taxon>
        <taxon>Silurana</taxon>
    </lineage>
</organism>
<dbReference type="GO" id="GO:0010468">
    <property type="term" value="P:regulation of gene expression"/>
    <property type="evidence" value="ECO:0007669"/>
    <property type="project" value="UniProtKB-ARBA"/>
</dbReference>
<sequence length="189" mass="21066">GNSHSGFSAHNHKVQAFSSVFDVLCLCVIEKHVASGHTEETCRAGKSPQHLASPDPRLADDSFQETSDEKHLHDVPFSPTEDCAQILPYKDGSESPSLQADNEGECASLILTCLFCQFCDFLLMLPDTCESVLTNLCCPSYRYYHASEEDQMCNDCNCSCDFDCSFIEMCQESTECLEFALEISEICYH</sequence>
<dbReference type="PANTHER" id="PTHR15304">
    <property type="entry name" value="MYOD FAMILY INHIBITOR"/>
    <property type="match status" value="1"/>
</dbReference>
<feature type="region of interest" description="Disordered" evidence="2">
    <location>
        <begin position="40"/>
        <end position="65"/>
    </location>
</feature>
<evidence type="ECO:0000256" key="1">
    <source>
        <dbReference type="ARBA" id="ARBA00025778"/>
    </source>
</evidence>
<dbReference type="InterPro" id="IPR026134">
    <property type="entry name" value="MDFI/MDFIC"/>
</dbReference>
<protein>
    <recommendedName>
        <fullName evidence="4">MyoD family inhibitor domain containing 2</fullName>
    </recommendedName>
</protein>
<accession>A0A803JRE2</accession>
<name>A0A803JRE2_XENTR</name>